<dbReference type="KEGG" id="mri:Mal4_12510"/>
<keyword evidence="1" id="KW-0732">Signal</keyword>
<feature type="signal peptide" evidence="1">
    <location>
        <begin position="1"/>
        <end position="23"/>
    </location>
</feature>
<dbReference type="AlphaFoldDB" id="A0A517Z3B4"/>
<feature type="domain" description="Ice-binding protein C-terminal" evidence="2">
    <location>
        <begin position="195"/>
        <end position="218"/>
    </location>
</feature>
<gene>
    <name evidence="3" type="ORF">Mal4_12510</name>
</gene>
<dbReference type="EMBL" id="CP036275">
    <property type="protein sequence ID" value="QDU36948.1"/>
    <property type="molecule type" value="Genomic_DNA"/>
</dbReference>
<evidence type="ECO:0000313" key="4">
    <source>
        <dbReference type="Proteomes" id="UP000320496"/>
    </source>
</evidence>
<dbReference type="Proteomes" id="UP000320496">
    <property type="component" value="Chromosome"/>
</dbReference>
<dbReference type="NCBIfam" id="TIGR02595">
    <property type="entry name" value="PEP_CTERM"/>
    <property type="match status" value="1"/>
</dbReference>
<reference evidence="3 4" key="1">
    <citation type="submission" date="2019-02" db="EMBL/GenBank/DDBJ databases">
        <title>Deep-cultivation of Planctomycetes and their phenomic and genomic characterization uncovers novel biology.</title>
        <authorList>
            <person name="Wiegand S."/>
            <person name="Jogler M."/>
            <person name="Boedeker C."/>
            <person name="Pinto D."/>
            <person name="Vollmers J."/>
            <person name="Rivas-Marin E."/>
            <person name="Kohn T."/>
            <person name="Peeters S.H."/>
            <person name="Heuer A."/>
            <person name="Rast P."/>
            <person name="Oberbeckmann S."/>
            <person name="Bunk B."/>
            <person name="Jeske O."/>
            <person name="Meyerdierks A."/>
            <person name="Storesund J.E."/>
            <person name="Kallscheuer N."/>
            <person name="Luecker S."/>
            <person name="Lage O.M."/>
            <person name="Pohl T."/>
            <person name="Merkel B.J."/>
            <person name="Hornburger P."/>
            <person name="Mueller R.-W."/>
            <person name="Bruemmer F."/>
            <person name="Labrenz M."/>
            <person name="Spormann A.M."/>
            <person name="Op den Camp H."/>
            <person name="Overmann J."/>
            <person name="Amann R."/>
            <person name="Jetten M.S.M."/>
            <person name="Mascher T."/>
            <person name="Medema M.H."/>
            <person name="Devos D.P."/>
            <person name="Kaster A.-K."/>
            <person name="Ovreas L."/>
            <person name="Rohde M."/>
            <person name="Galperin M.Y."/>
            <person name="Jogler C."/>
        </authorList>
    </citation>
    <scope>NUCLEOTIDE SEQUENCE [LARGE SCALE GENOMIC DNA]</scope>
    <source>
        <strain evidence="3 4">Mal4</strain>
    </source>
</reference>
<dbReference type="RefSeq" id="WP_145367563.1">
    <property type="nucleotide sequence ID" value="NZ_CP036275.1"/>
</dbReference>
<protein>
    <submittedName>
        <fullName evidence="3">PEP-CTERM motif protein</fullName>
    </submittedName>
</protein>
<evidence type="ECO:0000256" key="1">
    <source>
        <dbReference type="SAM" id="SignalP"/>
    </source>
</evidence>
<organism evidence="3 4">
    <name type="scientific">Maioricimonas rarisocia</name>
    <dbReference type="NCBI Taxonomy" id="2528026"/>
    <lineage>
        <taxon>Bacteria</taxon>
        <taxon>Pseudomonadati</taxon>
        <taxon>Planctomycetota</taxon>
        <taxon>Planctomycetia</taxon>
        <taxon>Planctomycetales</taxon>
        <taxon>Planctomycetaceae</taxon>
        <taxon>Maioricimonas</taxon>
    </lineage>
</organism>
<keyword evidence="4" id="KW-1185">Reference proteome</keyword>
<feature type="chain" id="PRO_5022066258" evidence="1">
    <location>
        <begin position="24"/>
        <end position="225"/>
    </location>
</feature>
<sequence length="225" mass="23638" precursor="true">MRVLQSVAACVAMLVATAGSARAGFITASATIDLNAAITGNSWTGYAHPLDTPVQVVSGDTVTINIDFLPGQVLTWESDGYFSPFLMLEGYPGPITVPSQDGTFSWSNLTASLSGLTQGTQFPASQFDDGSSGFVHLGPGLLLGNDSVTRTFTGATVTFDATWTDGDPFREYATVGFMFPATLFDGHVSFTEATPVPEPSSLALLCIGVAGIGAARRRRREKQQG</sequence>
<evidence type="ECO:0000313" key="3">
    <source>
        <dbReference type="EMBL" id="QDU36948.1"/>
    </source>
</evidence>
<evidence type="ECO:0000259" key="2">
    <source>
        <dbReference type="Pfam" id="PF07589"/>
    </source>
</evidence>
<proteinExistence type="predicted"/>
<name>A0A517Z3B4_9PLAN</name>
<dbReference type="Pfam" id="PF07589">
    <property type="entry name" value="PEP-CTERM"/>
    <property type="match status" value="1"/>
</dbReference>
<accession>A0A517Z3B4</accession>
<dbReference type="InterPro" id="IPR013424">
    <property type="entry name" value="Ice-binding_C"/>
</dbReference>